<dbReference type="RefSeq" id="WP_152216463.1">
    <property type="nucleotide sequence ID" value="NZ_WESC01000009.1"/>
</dbReference>
<evidence type="ECO:0008006" key="3">
    <source>
        <dbReference type="Google" id="ProtNLM"/>
    </source>
</evidence>
<dbReference type="Proteomes" id="UP000468901">
    <property type="component" value="Unassembled WGS sequence"/>
</dbReference>
<proteinExistence type="predicted"/>
<name>A0A6N6VI14_9HYPH</name>
<protein>
    <recommendedName>
        <fullName evidence="3">Protein phosphatase 2C domain-containing protein</fullName>
    </recommendedName>
</protein>
<comment type="caution">
    <text evidence="1">The sequence shown here is derived from an EMBL/GenBank/DDBJ whole genome shotgun (WGS) entry which is preliminary data.</text>
</comment>
<organism evidence="1 2">
    <name type="scientific">Parvibaculum sedimenti</name>
    <dbReference type="NCBI Taxonomy" id="2608632"/>
    <lineage>
        <taxon>Bacteria</taxon>
        <taxon>Pseudomonadati</taxon>
        <taxon>Pseudomonadota</taxon>
        <taxon>Alphaproteobacteria</taxon>
        <taxon>Hyphomicrobiales</taxon>
        <taxon>Parvibaculaceae</taxon>
        <taxon>Parvibaculum</taxon>
    </lineage>
</organism>
<gene>
    <name evidence="1" type="ORF">F2P47_11280</name>
</gene>
<accession>A0A6N6VI14</accession>
<dbReference type="EMBL" id="WESC01000009">
    <property type="protein sequence ID" value="KAB7739654.1"/>
    <property type="molecule type" value="Genomic_DNA"/>
</dbReference>
<reference evidence="1 2" key="1">
    <citation type="submission" date="2019-09" db="EMBL/GenBank/DDBJ databases">
        <title>Parvibaculum sedimenti sp. nov., isolated from sediment.</title>
        <authorList>
            <person name="Wang Y."/>
        </authorList>
    </citation>
    <scope>NUCLEOTIDE SEQUENCE [LARGE SCALE GENOMIC DNA]</scope>
    <source>
        <strain evidence="1 2">HXT-9</strain>
    </source>
</reference>
<dbReference type="AlphaFoldDB" id="A0A6N6VI14"/>
<sequence>MLRILDAITDAGHPEKPNEDAFGHGPAHAWVIDGATGVADDELLDAPSDAHWLAREASAYFAAHAEQHGSDLGGLTRAAIDSLAQTFESKKRRPPNGRYELPSAAMSMVHSDGATLSYVNFADCHLVLLTDEGEATTFGDRHLDREASARQRTADLIASLAPGADMFASPDVMRFLRAARNRQNTETGYWILGLDPRAVDFMRRWDMPLSQHVTGLLMTDGFASLAYDYERLTPAELARRAREEGLSGILSEIRKIEREEDPALRLYPRFKRSDDATAVLFRAGPERR</sequence>
<dbReference type="SUPFAM" id="SSF81606">
    <property type="entry name" value="PP2C-like"/>
    <property type="match status" value="1"/>
</dbReference>
<keyword evidence="2" id="KW-1185">Reference proteome</keyword>
<dbReference type="InterPro" id="IPR036457">
    <property type="entry name" value="PPM-type-like_dom_sf"/>
</dbReference>
<evidence type="ECO:0000313" key="2">
    <source>
        <dbReference type="Proteomes" id="UP000468901"/>
    </source>
</evidence>
<dbReference type="Gene3D" id="3.60.40.10">
    <property type="entry name" value="PPM-type phosphatase domain"/>
    <property type="match status" value="1"/>
</dbReference>
<evidence type="ECO:0000313" key="1">
    <source>
        <dbReference type="EMBL" id="KAB7739654.1"/>
    </source>
</evidence>